<keyword evidence="5" id="KW-0498">Mitosis</keyword>
<dbReference type="InterPro" id="IPR010935">
    <property type="entry name" value="SMC_hinge"/>
</dbReference>
<dbReference type="Pfam" id="PF02463">
    <property type="entry name" value="SMC_N"/>
    <property type="match status" value="1"/>
</dbReference>
<keyword evidence="6" id="KW-0067">ATP-binding</keyword>
<dbReference type="GO" id="GO:0016887">
    <property type="term" value="F:ATP hydrolysis activity"/>
    <property type="evidence" value="ECO:0007669"/>
    <property type="project" value="InterPro"/>
</dbReference>
<dbReference type="InterPro" id="IPR027120">
    <property type="entry name" value="Smc2_ABC"/>
</dbReference>
<keyword evidence="8" id="KW-0226">DNA condensation</keyword>
<proteinExistence type="inferred from homology"/>
<feature type="region of interest" description="Disordered" evidence="13">
    <location>
        <begin position="846"/>
        <end position="873"/>
    </location>
</feature>
<evidence type="ECO:0000313" key="16">
    <source>
        <dbReference type="Proteomes" id="UP000009168"/>
    </source>
</evidence>
<dbReference type="GeneID" id="7832981"/>
<dbReference type="FunCoup" id="Q22ST6">
    <property type="interactions" value="445"/>
</dbReference>
<dbReference type="InterPro" id="IPR003395">
    <property type="entry name" value="RecF/RecN/SMC_N"/>
</dbReference>
<dbReference type="GO" id="GO:0005694">
    <property type="term" value="C:chromosome"/>
    <property type="evidence" value="ECO:0007669"/>
    <property type="project" value="InterPro"/>
</dbReference>
<dbReference type="SMART" id="SM00968">
    <property type="entry name" value="SMC_hinge"/>
    <property type="match status" value="1"/>
</dbReference>
<sequence>MYIKEIIIEGFKSYATRTIIKGFDQQFNAITGFNGSGKSNILDSILFVLGLNKDWELLRVKKVQELVYKQGHAGITKAEVTVIFDNSNKEQSPLGYESYDTISVTRQVQQEKSKYFVNGTKLTLNQVKNMFRSVQLNIDNPHFLVAQGRITKIINLKPQELISMLEETAGTALYNEKKRESEKIIKKKEEKVKEINDLIDTDIQPKMRKLKEEKEQYLIWKSSEVEINKMDRKLKAYEYFNKNNLLKERMREIESKQSILTHAQRELTKVTNDYQQVIDEMKNHGRKQDAEKDKQLSRYEMALKNLEDTIQRQEKDRETIKKFQISSLQELKKQENKVRLCEENIAKFEKDLEYSRQQLADLQAEYDQKKENLNEVNRLSKNDSGNIDAAKEQVDEQIVFTKNKLRNFKNDIAKLENSIKQKQNIIKNQKENIESAQRERESLSKKLEILEKEIKQVEDDIDKCTFNVNELRARENERANYDQQIMKLNHNLENILNQNGNWIFKLQFRDPEPNFDRSKIKGRILTLFKVKSPEYFEALEAGAGGKLLNIVTEDEQTSKLMLKKNCFSFNVRFIPNNKIVSRKIDEQIVQEAQRIANEMGGWALPAYELIEYDKYLERSMLFVFGNFIVTSNQHIAKQIAFNQNVRMRIKCVTLEGDIIDPQGTLQGGYQDNRNLTLTRYANYRNIQDEKEEIIYNKGQLQESINYLKKEENYYNGLKDDLTNKKFRFEKFAEQLRNLSGRGIQEQQDKLEREIQDDIEMLARVQDQDKKTQEKLEELNNERANLSKSKDTKEVWKKKIQKLKQEIEESDKELQNLNNHIADCEVNIEHNKKDLIKSKDRVIQENKNIEDQKKKLESNDQDLNQKRKENQELKRQKDELELEIQKLQGKRVELEEKEKTLKQRKDEIESEVKKIEEFNKKITAEITDIRLYLNNLEKENEFIRNDKDLFGQQGSEDYDFSKFNLNELKRRYHNTVQEQQIRQKQVNFKVEAMSEKVEKDYQQLNEKRQILENDKILLFKNMDELDKKKQETLEKCYLEVNKTFGQIFSDLLPGAAARIQPPEGQDVSAGLELGVAFNNVWKTSLSELSGGQRSLLALSFVLALLKYKPAPFYILDEVDSALDLSHTENIGYMISQRFQNSQFLLISLKDGMYQNANVLFKTSFVDGVSKVDRIPLKKKITNNNKKKKMEVEDDKENQN</sequence>
<dbReference type="eggNOG" id="KOG0933">
    <property type="taxonomic scope" value="Eukaryota"/>
</dbReference>
<feature type="coiled-coil region" evidence="12">
    <location>
        <begin position="260"/>
        <end position="498"/>
    </location>
</feature>
<keyword evidence="9 11" id="KW-0539">Nucleus</keyword>
<dbReference type="GO" id="GO:0005634">
    <property type="term" value="C:nucleus"/>
    <property type="evidence" value="ECO:0007669"/>
    <property type="project" value="UniProtKB-SubCell"/>
</dbReference>
<dbReference type="AlphaFoldDB" id="Q22ST6"/>
<dbReference type="GO" id="GO:0051301">
    <property type="term" value="P:cell division"/>
    <property type="evidence" value="ECO:0007669"/>
    <property type="project" value="UniProtKB-KW"/>
</dbReference>
<evidence type="ECO:0000313" key="15">
    <source>
        <dbReference type="EMBL" id="EAR88378.2"/>
    </source>
</evidence>
<keyword evidence="16" id="KW-1185">Reference proteome</keyword>
<dbReference type="RefSeq" id="XP_001008623.2">
    <property type="nucleotide sequence ID" value="XM_001008623.3"/>
</dbReference>
<dbReference type="STRING" id="312017.Q22ST6"/>
<dbReference type="Gene3D" id="3.40.50.300">
    <property type="entry name" value="P-loop containing nucleotide triphosphate hydrolases"/>
    <property type="match status" value="2"/>
</dbReference>
<dbReference type="InterPro" id="IPR024704">
    <property type="entry name" value="SMC"/>
</dbReference>
<dbReference type="PIRSF" id="PIRSF005719">
    <property type="entry name" value="SMC"/>
    <property type="match status" value="1"/>
</dbReference>
<keyword evidence="3" id="KW-0132">Cell division</keyword>
<evidence type="ECO:0000259" key="14">
    <source>
        <dbReference type="SMART" id="SM00968"/>
    </source>
</evidence>
<evidence type="ECO:0000256" key="3">
    <source>
        <dbReference type="ARBA" id="ARBA00022618"/>
    </source>
</evidence>
<evidence type="ECO:0000256" key="6">
    <source>
        <dbReference type="ARBA" id="ARBA00022840"/>
    </source>
</evidence>
<dbReference type="InterPro" id="IPR036277">
    <property type="entry name" value="SMC_hinge_sf"/>
</dbReference>
<evidence type="ECO:0000256" key="1">
    <source>
        <dbReference type="ARBA" id="ARBA00004123"/>
    </source>
</evidence>
<dbReference type="Gene3D" id="3.30.70.1620">
    <property type="match status" value="1"/>
</dbReference>
<keyword evidence="4" id="KW-0547">Nucleotide-binding</keyword>
<dbReference type="InParanoid" id="Q22ST6"/>
<keyword evidence="7 12" id="KW-0175">Coiled coil</keyword>
<keyword evidence="10" id="KW-0131">Cell cycle</keyword>
<feature type="domain" description="SMC hinge" evidence="14">
    <location>
        <begin position="518"/>
        <end position="640"/>
    </location>
</feature>
<reference evidence="16" key="1">
    <citation type="journal article" date="2006" name="PLoS Biol.">
        <title>Macronuclear genome sequence of the ciliate Tetrahymena thermophila, a model eukaryote.</title>
        <authorList>
            <person name="Eisen J.A."/>
            <person name="Coyne R.S."/>
            <person name="Wu M."/>
            <person name="Wu D."/>
            <person name="Thiagarajan M."/>
            <person name="Wortman J.R."/>
            <person name="Badger J.H."/>
            <person name="Ren Q."/>
            <person name="Amedeo P."/>
            <person name="Jones K.M."/>
            <person name="Tallon L.J."/>
            <person name="Delcher A.L."/>
            <person name="Salzberg S.L."/>
            <person name="Silva J.C."/>
            <person name="Haas B.J."/>
            <person name="Majoros W.H."/>
            <person name="Farzad M."/>
            <person name="Carlton J.M."/>
            <person name="Smith R.K. Jr."/>
            <person name="Garg J."/>
            <person name="Pearlman R.E."/>
            <person name="Karrer K.M."/>
            <person name="Sun L."/>
            <person name="Manning G."/>
            <person name="Elde N.C."/>
            <person name="Turkewitz A.P."/>
            <person name="Asai D.J."/>
            <person name="Wilkes D.E."/>
            <person name="Wang Y."/>
            <person name="Cai H."/>
            <person name="Collins K."/>
            <person name="Stewart B.A."/>
            <person name="Lee S.R."/>
            <person name="Wilamowska K."/>
            <person name="Weinberg Z."/>
            <person name="Ruzzo W.L."/>
            <person name="Wloga D."/>
            <person name="Gaertig J."/>
            <person name="Frankel J."/>
            <person name="Tsao C.-C."/>
            <person name="Gorovsky M.A."/>
            <person name="Keeling P.J."/>
            <person name="Waller R.F."/>
            <person name="Patron N.J."/>
            <person name="Cherry J.M."/>
            <person name="Stover N.A."/>
            <person name="Krieger C.J."/>
            <person name="del Toro C."/>
            <person name="Ryder H.F."/>
            <person name="Williamson S.C."/>
            <person name="Barbeau R.A."/>
            <person name="Hamilton E.P."/>
            <person name="Orias E."/>
        </authorList>
    </citation>
    <scope>NUCLEOTIDE SEQUENCE [LARGE SCALE GENOMIC DNA]</scope>
    <source>
        <strain evidence="16">SB210</strain>
    </source>
</reference>
<evidence type="ECO:0000256" key="8">
    <source>
        <dbReference type="ARBA" id="ARBA00023067"/>
    </source>
</evidence>
<evidence type="ECO:0000256" key="4">
    <source>
        <dbReference type="ARBA" id="ARBA00022741"/>
    </source>
</evidence>
<dbReference type="Pfam" id="PF06470">
    <property type="entry name" value="SMC_hinge"/>
    <property type="match status" value="1"/>
</dbReference>
<dbReference type="CDD" id="cd03273">
    <property type="entry name" value="ABC_SMC2_euk"/>
    <property type="match status" value="1"/>
</dbReference>
<accession>Q22ST6</accession>
<dbReference type="HOGENOM" id="CLU_001042_9_0_1"/>
<evidence type="ECO:0000256" key="7">
    <source>
        <dbReference type="ARBA" id="ARBA00023054"/>
    </source>
</evidence>
<evidence type="ECO:0000256" key="2">
    <source>
        <dbReference type="ARBA" id="ARBA00005231"/>
    </source>
</evidence>
<dbReference type="Gene3D" id="1.20.1060.20">
    <property type="match status" value="1"/>
</dbReference>
<dbReference type="OrthoDB" id="10255539at2759"/>
<dbReference type="InterPro" id="IPR027417">
    <property type="entry name" value="P-loop_NTPase"/>
</dbReference>
<dbReference type="GO" id="GO:0030261">
    <property type="term" value="P:chromosome condensation"/>
    <property type="evidence" value="ECO:0007669"/>
    <property type="project" value="UniProtKB-KW"/>
</dbReference>
<dbReference type="SUPFAM" id="SSF52540">
    <property type="entry name" value="P-loop containing nucleoside triphosphate hydrolases"/>
    <property type="match status" value="2"/>
</dbReference>
<dbReference type="KEGG" id="tet:TTHERM_00812950"/>
<protein>
    <recommendedName>
        <fullName evidence="11">Structural maintenance of chromosomes protein</fullName>
    </recommendedName>
</protein>
<gene>
    <name evidence="15" type="ORF">TTHERM_00812950</name>
</gene>
<name>Q22ST6_TETTS</name>
<evidence type="ECO:0000256" key="10">
    <source>
        <dbReference type="ARBA" id="ARBA00023306"/>
    </source>
</evidence>
<evidence type="ECO:0000256" key="9">
    <source>
        <dbReference type="ARBA" id="ARBA00023242"/>
    </source>
</evidence>
<comment type="similarity">
    <text evidence="2">Belongs to the SMC family. SMC2 subfamily.</text>
</comment>
<dbReference type="SUPFAM" id="SSF75553">
    <property type="entry name" value="Smc hinge domain"/>
    <property type="match status" value="1"/>
</dbReference>
<comment type="subcellular location">
    <subcellularLocation>
        <location evidence="1 11">Nucleus</location>
    </subcellularLocation>
</comment>
<evidence type="ECO:0000256" key="12">
    <source>
        <dbReference type="SAM" id="Coils"/>
    </source>
</evidence>
<dbReference type="Proteomes" id="UP000009168">
    <property type="component" value="Unassembled WGS sequence"/>
</dbReference>
<evidence type="ECO:0000256" key="5">
    <source>
        <dbReference type="ARBA" id="ARBA00022776"/>
    </source>
</evidence>
<dbReference type="EMBL" id="GG662841">
    <property type="protein sequence ID" value="EAR88378.2"/>
    <property type="molecule type" value="Genomic_DNA"/>
</dbReference>
<dbReference type="GO" id="GO:0005524">
    <property type="term" value="F:ATP binding"/>
    <property type="evidence" value="ECO:0007669"/>
    <property type="project" value="UniProtKB-KW"/>
</dbReference>
<organism evidence="15 16">
    <name type="scientific">Tetrahymena thermophila (strain SB210)</name>
    <dbReference type="NCBI Taxonomy" id="312017"/>
    <lineage>
        <taxon>Eukaryota</taxon>
        <taxon>Sar</taxon>
        <taxon>Alveolata</taxon>
        <taxon>Ciliophora</taxon>
        <taxon>Intramacronucleata</taxon>
        <taxon>Oligohymenophorea</taxon>
        <taxon>Hymenostomatida</taxon>
        <taxon>Tetrahymenina</taxon>
        <taxon>Tetrahymenidae</taxon>
        <taxon>Tetrahymena</taxon>
    </lineage>
</organism>
<dbReference type="PANTHER" id="PTHR43977">
    <property type="entry name" value="STRUCTURAL MAINTENANCE OF CHROMOSOMES PROTEIN 3"/>
    <property type="match status" value="1"/>
</dbReference>
<evidence type="ECO:0000256" key="11">
    <source>
        <dbReference type="PIRNR" id="PIRNR005719"/>
    </source>
</evidence>
<evidence type="ECO:0000256" key="13">
    <source>
        <dbReference type="SAM" id="MobiDB-lite"/>
    </source>
</evidence>